<dbReference type="PANTHER" id="PTHR31315:SF1">
    <property type="entry name" value="PROTEIN SIP5"/>
    <property type="match status" value="1"/>
</dbReference>
<dbReference type="InterPro" id="IPR001841">
    <property type="entry name" value="Znf_RING"/>
</dbReference>
<keyword evidence="6" id="KW-1185">Reference proteome</keyword>
<protein>
    <recommendedName>
        <fullName evidence="4">RING-type domain-containing protein</fullName>
    </recommendedName>
</protein>
<organism evidence="5 6">
    <name type="scientific">Circinella minor</name>
    <dbReference type="NCBI Taxonomy" id="1195481"/>
    <lineage>
        <taxon>Eukaryota</taxon>
        <taxon>Fungi</taxon>
        <taxon>Fungi incertae sedis</taxon>
        <taxon>Mucoromycota</taxon>
        <taxon>Mucoromycotina</taxon>
        <taxon>Mucoromycetes</taxon>
        <taxon>Mucorales</taxon>
        <taxon>Lichtheimiaceae</taxon>
        <taxon>Circinella</taxon>
    </lineage>
</organism>
<dbReference type="OrthoDB" id="21471at2759"/>
<dbReference type="PROSITE" id="PS50089">
    <property type="entry name" value="ZF_RING_2"/>
    <property type="match status" value="1"/>
</dbReference>
<feature type="domain" description="RING-type" evidence="4">
    <location>
        <begin position="91"/>
        <end position="137"/>
    </location>
</feature>
<sequence length="302" mass="34754">MGAKISREVLQQRTENKEQPNELDYDQRIVRKFIRNGQLAPCREGLNDPLSTTDDTTRMSVHKYPFIPWELPSRHRNGIPSPTDMDQIIECPICLTYFPMYDVNYSRCCHQPICTECFLQMKRSPKVPLNPAKCPFCVKPHFGVVYIPAPESNHHKYIAKQRKASLKNNSLTKRKSYSWVDPNVILVDDIRPNWHLLMTRGPEKSLSGVGSTRRQLVRPNEGATSQSRHIRTWDSPYYERQAGMQDWTTDENAAVMDAIRESFNNSNNTTIDITSSSLHSSSCPTLSHHHQYQHSNNPTVIC</sequence>
<dbReference type="Proteomes" id="UP000646827">
    <property type="component" value="Unassembled WGS sequence"/>
</dbReference>
<name>A0A8H7VJ38_9FUNG</name>
<comment type="caution">
    <text evidence="5">The sequence shown here is derived from an EMBL/GenBank/DDBJ whole genome shotgun (WGS) entry which is preliminary data.</text>
</comment>
<dbReference type="EMBL" id="JAEPRB010000083">
    <property type="protein sequence ID" value="KAG2222440.1"/>
    <property type="molecule type" value="Genomic_DNA"/>
</dbReference>
<evidence type="ECO:0000313" key="5">
    <source>
        <dbReference type="EMBL" id="KAG2222440.1"/>
    </source>
</evidence>
<dbReference type="InterPro" id="IPR039301">
    <property type="entry name" value="Sip5/DA2"/>
</dbReference>
<evidence type="ECO:0000256" key="2">
    <source>
        <dbReference type="PROSITE-ProRule" id="PRU00175"/>
    </source>
</evidence>
<feature type="non-terminal residue" evidence="5">
    <location>
        <position position="1"/>
    </location>
</feature>
<dbReference type="AlphaFoldDB" id="A0A8H7VJ38"/>
<evidence type="ECO:0000313" key="6">
    <source>
        <dbReference type="Proteomes" id="UP000646827"/>
    </source>
</evidence>
<gene>
    <name evidence="5" type="ORF">INT45_009452</name>
</gene>
<proteinExistence type="inferred from homology"/>
<dbReference type="GO" id="GO:0005737">
    <property type="term" value="C:cytoplasm"/>
    <property type="evidence" value="ECO:0007669"/>
    <property type="project" value="TreeGrafter"/>
</dbReference>
<reference evidence="5 6" key="1">
    <citation type="submission" date="2020-12" db="EMBL/GenBank/DDBJ databases">
        <title>Metabolic potential, ecology and presence of endohyphal bacteria is reflected in genomic diversity of Mucoromycotina.</title>
        <authorList>
            <person name="Muszewska A."/>
            <person name="Okrasinska A."/>
            <person name="Steczkiewicz K."/>
            <person name="Drgas O."/>
            <person name="Orlowska M."/>
            <person name="Perlinska-Lenart U."/>
            <person name="Aleksandrzak-Piekarczyk T."/>
            <person name="Szatraj K."/>
            <person name="Zielenkiewicz U."/>
            <person name="Pilsyk S."/>
            <person name="Malc E."/>
            <person name="Mieczkowski P."/>
            <person name="Kruszewska J.S."/>
            <person name="Biernat P."/>
            <person name="Pawlowska J."/>
        </authorList>
    </citation>
    <scope>NUCLEOTIDE SEQUENCE [LARGE SCALE GENOMIC DNA]</scope>
    <source>
        <strain evidence="5 6">CBS 142.35</strain>
    </source>
</reference>
<evidence type="ECO:0000256" key="3">
    <source>
        <dbReference type="SAM" id="MobiDB-lite"/>
    </source>
</evidence>
<keyword evidence="2" id="KW-0863">Zinc-finger</keyword>
<keyword evidence="2" id="KW-0479">Metal-binding</keyword>
<accession>A0A8H7VJ38</accession>
<evidence type="ECO:0000259" key="4">
    <source>
        <dbReference type="PROSITE" id="PS50089"/>
    </source>
</evidence>
<keyword evidence="2" id="KW-0862">Zinc</keyword>
<evidence type="ECO:0000256" key="1">
    <source>
        <dbReference type="ARBA" id="ARBA00010402"/>
    </source>
</evidence>
<dbReference type="PANTHER" id="PTHR31315">
    <property type="entry name" value="PROTEIN SIP5"/>
    <property type="match status" value="1"/>
</dbReference>
<dbReference type="GO" id="GO:0008270">
    <property type="term" value="F:zinc ion binding"/>
    <property type="evidence" value="ECO:0007669"/>
    <property type="project" value="UniProtKB-KW"/>
</dbReference>
<feature type="region of interest" description="Disordered" evidence="3">
    <location>
        <begin position="1"/>
        <end position="22"/>
    </location>
</feature>
<dbReference type="SUPFAM" id="SSF57850">
    <property type="entry name" value="RING/U-box"/>
    <property type="match status" value="1"/>
</dbReference>
<comment type="similarity">
    <text evidence="1">Belongs to the SIP5 family.</text>
</comment>